<accession>H9GCT9</accession>
<dbReference type="GeneID" id="100560803"/>
<feature type="region of interest" description="Disordered" evidence="4">
    <location>
        <begin position="1"/>
        <end position="160"/>
    </location>
</feature>
<keyword evidence="7" id="KW-1185">Reference proteome</keyword>
<proteinExistence type="predicted"/>
<dbReference type="KEGG" id="acs:100560803"/>
<dbReference type="Proteomes" id="UP000001646">
    <property type="component" value="Unplaced"/>
</dbReference>
<keyword evidence="3" id="KW-0995">Kinetochore</keyword>
<comment type="function">
    <text evidence="3">May play a role during embryogenesis.</text>
</comment>
<evidence type="ECO:0000313" key="6">
    <source>
        <dbReference type="Ensembl" id="ENSACAP00000007434.3"/>
    </source>
</evidence>
<dbReference type="OrthoDB" id="445677at2759"/>
<feature type="region of interest" description="Disordered" evidence="4">
    <location>
        <begin position="195"/>
        <end position="232"/>
    </location>
</feature>
<dbReference type="PROSITE" id="PS51279">
    <property type="entry name" value="BCNT_C"/>
    <property type="match status" value="1"/>
</dbReference>
<dbReference type="InParanoid" id="H9GCT9"/>
<dbReference type="Bgee" id="ENSACAG00000007575">
    <property type="expression patterns" value="Expressed in testis and 13 other cell types or tissues"/>
</dbReference>
<dbReference type="GeneTree" id="ENSGT00390000018141"/>
<reference evidence="6" key="1">
    <citation type="submission" date="2009-12" db="EMBL/GenBank/DDBJ databases">
        <title>The Genome Sequence of Anolis carolinensis (Green Anole Lizard).</title>
        <authorList>
            <consortium name="The Genome Sequencing Platform"/>
            <person name="Di Palma F."/>
            <person name="Alfoldi J."/>
            <person name="Heiman D."/>
            <person name="Young S."/>
            <person name="Grabherr M."/>
            <person name="Johnson J."/>
            <person name="Lander E.S."/>
            <person name="Lindblad-Toh K."/>
        </authorList>
    </citation>
    <scope>NUCLEOTIDE SEQUENCE [LARGE SCALE GENOMIC DNA]</scope>
    <source>
        <strain evidence="6">JBL SC #1</strain>
    </source>
</reference>
<dbReference type="InterPro" id="IPR027124">
    <property type="entry name" value="Swc5/CFDP1/2"/>
</dbReference>
<dbReference type="eggNOG" id="KOG4776">
    <property type="taxonomic scope" value="Eukaryota"/>
</dbReference>
<gene>
    <name evidence="6" type="primary">cfdp1</name>
</gene>
<dbReference type="OMA" id="LDWAAYV"/>
<dbReference type="AlphaFoldDB" id="H9GCT9"/>
<organism evidence="6 7">
    <name type="scientific">Anolis carolinensis</name>
    <name type="common">Green anole</name>
    <name type="synonym">American chameleon</name>
    <dbReference type="NCBI Taxonomy" id="28377"/>
    <lineage>
        <taxon>Eukaryota</taxon>
        <taxon>Metazoa</taxon>
        <taxon>Chordata</taxon>
        <taxon>Craniata</taxon>
        <taxon>Vertebrata</taxon>
        <taxon>Euteleostomi</taxon>
        <taxon>Lepidosauria</taxon>
        <taxon>Squamata</taxon>
        <taxon>Bifurcata</taxon>
        <taxon>Unidentata</taxon>
        <taxon>Episquamata</taxon>
        <taxon>Toxicofera</taxon>
        <taxon>Iguania</taxon>
        <taxon>Dactyloidae</taxon>
        <taxon>Anolis</taxon>
    </lineage>
</organism>
<feature type="compositionally biased region" description="Basic residues" evidence="4">
    <location>
        <begin position="52"/>
        <end position="69"/>
    </location>
</feature>
<evidence type="ECO:0000313" key="7">
    <source>
        <dbReference type="Proteomes" id="UP000001646"/>
    </source>
</evidence>
<dbReference type="PANTHER" id="PTHR48407">
    <property type="entry name" value="CRANIOFACIAL DEVELOPMENT PROTEIN 1"/>
    <property type="match status" value="1"/>
</dbReference>
<reference evidence="6" key="2">
    <citation type="submission" date="2025-08" db="UniProtKB">
        <authorList>
            <consortium name="Ensembl"/>
        </authorList>
    </citation>
    <scope>IDENTIFICATION</scope>
</reference>
<dbReference type="Pfam" id="PF07572">
    <property type="entry name" value="BCNT"/>
    <property type="match status" value="1"/>
</dbReference>
<feature type="compositionally biased region" description="Acidic residues" evidence="4">
    <location>
        <begin position="1"/>
        <end position="28"/>
    </location>
</feature>
<feature type="compositionally biased region" description="Polar residues" evidence="4">
    <location>
        <begin position="195"/>
        <end position="209"/>
    </location>
</feature>
<keyword evidence="3" id="KW-0217">Developmental protein</keyword>
<evidence type="ECO:0000256" key="4">
    <source>
        <dbReference type="SAM" id="MobiDB-lite"/>
    </source>
</evidence>
<evidence type="ECO:0000256" key="1">
    <source>
        <dbReference type="ARBA" id="ARBA00019033"/>
    </source>
</evidence>
<keyword evidence="3" id="KW-0158">Chromosome</keyword>
<dbReference type="RefSeq" id="XP_008120977.1">
    <property type="nucleotide sequence ID" value="XM_008122770.2"/>
</dbReference>
<dbReference type="GO" id="GO:0000812">
    <property type="term" value="C:Swr1 complex"/>
    <property type="evidence" value="ECO:0000318"/>
    <property type="project" value="GO_Central"/>
</dbReference>
<dbReference type="STRING" id="28377.ENSACAP00000007434"/>
<feature type="compositionally biased region" description="Basic and acidic residues" evidence="4">
    <location>
        <begin position="137"/>
        <end position="160"/>
    </location>
</feature>
<dbReference type="GO" id="GO:0006338">
    <property type="term" value="P:chromatin remodeling"/>
    <property type="evidence" value="ECO:0000318"/>
    <property type="project" value="GO_Central"/>
</dbReference>
<name>H9GCT9_ANOCA</name>
<evidence type="ECO:0000259" key="5">
    <source>
        <dbReference type="PROSITE" id="PS51279"/>
    </source>
</evidence>
<protein>
    <recommendedName>
        <fullName evidence="1 3">Craniofacial development protein 1</fullName>
    </recommendedName>
    <alternativeName>
        <fullName evidence="2 3">Bucentaur</fullName>
    </alternativeName>
</protein>
<dbReference type="CTD" id="10428"/>
<dbReference type="GO" id="GO:0000776">
    <property type="term" value="C:kinetochore"/>
    <property type="evidence" value="ECO:0007669"/>
    <property type="project" value="UniProtKB-KW"/>
</dbReference>
<sequence>MSDSEEFSSSEDEDYLPSGEEESEDDVSELVKEDGAEEEEEKKKKPLSAGEKRKKNAKGTLCRKRKKRGGLLLDPDGGESSKDDKSDSEDGESGESLNTQPTEQEQRKKEDDLWASFLSDVGQKPKAAPVAQPSFPQKDKAAEEKKNPCKAQETVKEPEKSKVAITKVFDFAGEEVRVTKEVDVRSKEAQIFLKQQEQKTVSPVTSPTFSGAKRPGGLDSLLGKMGSKKQKLSTLEKSKMDWETFKEQEGIGDELAIHNRGKDGYLERKAFLERVDHRQFERERDIRLSNMKP</sequence>
<evidence type="ECO:0000256" key="2">
    <source>
        <dbReference type="ARBA" id="ARBA00030244"/>
    </source>
</evidence>
<dbReference type="InterPro" id="IPR011421">
    <property type="entry name" value="BCNT-C"/>
</dbReference>
<feature type="domain" description="BCNT-C" evidence="5">
    <location>
        <begin position="212"/>
        <end position="293"/>
    </location>
</feature>
<dbReference type="PANTHER" id="PTHR48407:SF1">
    <property type="entry name" value="CRANIOFACIAL DEVELOPMENT PROTEIN 1"/>
    <property type="match status" value="1"/>
</dbReference>
<dbReference type="HOGENOM" id="CLU_080190_0_0_1"/>
<dbReference type="Ensembl" id="ENSACAT00000007591.4">
    <property type="protein sequence ID" value="ENSACAP00000007434.3"/>
    <property type="gene ID" value="ENSACAG00000007575.4"/>
</dbReference>
<comment type="subcellular location">
    <subcellularLocation>
        <location evidence="3">Chromosome</location>
        <location evidence="3">Centromere</location>
        <location evidence="3">Kinetochore</location>
    </subcellularLocation>
</comment>
<dbReference type="FunCoup" id="H9GCT9">
    <property type="interactions" value="552"/>
</dbReference>
<reference evidence="6" key="3">
    <citation type="submission" date="2025-09" db="UniProtKB">
        <authorList>
            <consortium name="Ensembl"/>
        </authorList>
    </citation>
    <scope>IDENTIFICATION</scope>
</reference>
<evidence type="ECO:0000256" key="3">
    <source>
        <dbReference type="RuleBase" id="RU363092"/>
    </source>
</evidence>